<dbReference type="PANTHER" id="PTHR36376">
    <property type="entry name" value="OS09G0514700 PROTEIN"/>
    <property type="match status" value="1"/>
</dbReference>
<feature type="compositionally biased region" description="Basic and acidic residues" evidence="1">
    <location>
        <begin position="355"/>
        <end position="364"/>
    </location>
</feature>
<accession>A0A4S8IJW2</accession>
<evidence type="ECO:0000256" key="1">
    <source>
        <dbReference type="SAM" id="MobiDB-lite"/>
    </source>
</evidence>
<feature type="region of interest" description="Disordered" evidence="1">
    <location>
        <begin position="634"/>
        <end position="662"/>
    </location>
</feature>
<gene>
    <name evidence="3" type="ORF">C4D60_Mb06t01430</name>
</gene>
<dbReference type="Proteomes" id="UP000317650">
    <property type="component" value="Chromosome 6"/>
</dbReference>
<keyword evidence="2" id="KW-0472">Membrane</keyword>
<evidence type="ECO:0000256" key="2">
    <source>
        <dbReference type="SAM" id="Phobius"/>
    </source>
</evidence>
<dbReference type="PANTHER" id="PTHR36376:SF1">
    <property type="entry name" value="OS09G0514700 PROTEIN"/>
    <property type="match status" value="1"/>
</dbReference>
<protein>
    <recommendedName>
        <fullName evidence="5">SAP domain-containing protein</fullName>
    </recommendedName>
</protein>
<dbReference type="AlphaFoldDB" id="A0A4S8IJW2"/>
<reference evidence="3 4" key="1">
    <citation type="journal article" date="2019" name="Nat. Plants">
        <title>Genome sequencing of Musa balbisiana reveals subgenome evolution and function divergence in polyploid bananas.</title>
        <authorList>
            <person name="Yao X."/>
        </authorList>
    </citation>
    <scope>NUCLEOTIDE SEQUENCE [LARGE SCALE GENOMIC DNA]</scope>
    <source>
        <strain evidence="4">cv. DH-PKW</strain>
        <tissue evidence="3">Leaves</tissue>
    </source>
</reference>
<evidence type="ECO:0000313" key="4">
    <source>
        <dbReference type="Proteomes" id="UP000317650"/>
    </source>
</evidence>
<feature type="compositionally biased region" description="Polar residues" evidence="1">
    <location>
        <begin position="634"/>
        <end position="646"/>
    </location>
</feature>
<keyword evidence="2" id="KW-0812">Transmembrane</keyword>
<dbReference type="EMBL" id="PYDT01000009">
    <property type="protein sequence ID" value="THU48670.1"/>
    <property type="molecule type" value="Genomic_DNA"/>
</dbReference>
<proteinExistence type="predicted"/>
<evidence type="ECO:0008006" key="5">
    <source>
        <dbReference type="Google" id="ProtNLM"/>
    </source>
</evidence>
<comment type="caution">
    <text evidence="3">The sequence shown here is derived from an EMBL/GenBank/DDBJ whole genome shotgun (WGS) entry which is preliminary data.</text>
</comment>
<organism evidence="3 4">
    <name type="scientific">Musa balbisiana</name>
    <name type="common">Banana</name>
    <dbReference type="NCBI Taxonomy" id="52838"/>
    <lineage>
        <taxon>Eukaryota</taxon>
        <taxon>Viridiplantae</taxon>
        <taxon>Streptophyta</taxon>
        <taxon>Embryophyta</taxon>
        <taxon>Tracheophyta</taxon>
        <taxon>Spermatophyta</taxon>
        <taxon>Magnoliopsida</taxon>
        <taxon>Liliopsida</taxon>
        <taxon>Zingiberales</taxon>
        <taxon>Musaceae</taxon>
        <taxon>Musa</taxon>
    </lineage>
</organism>
<keyword evidence="2" id="KW-1133">Transmembrane helix</keyword>
<evidence type="ECO:0000313" key="3">
    <source>
        <dbReference type="EMBL" id="THU48670.1"/>
    </source>
</evidence>
<name>A0A4S8IJW2_MUSBA</name>
<sequence>MKCSLSIDRSISTGAFEQSFRVLASPLVASLLSLSVVLFRLIPTIIVSAQQMNGALETPRVEECKVEMMDYQNLNFYLKKSRKELQKLCKQHDLPANRSHAQLAKSLVSLFKKRNASSASSLEKSTNSKDGISKKSFGSETKVKQTFISLDESAGGLFGRSNSSMVNIHGRSSSVCEIPGESRSLCQTGNQMKLIGHMVNLTSEKLQTWPANNKGTEGFGSSSEHCNMGTISCVAADIQEIATNRLHGLECKEASFRSASGKLLDHRNPEEKLTQDAITNSRTYNTIPVPCEHNKPQEYSMESGFVSADEISTRTPSLQFFVMSEEGINLYVDLNSSPLEWINSLKDEVCVHQNAEHHESRTLSKDISGSPEDDHMKISPSVDSGMHLQCVGVDRNTGCTNSSLSSVVSENCNSEAYPPDTTVVTSGSSVLTSGSVPAGLSGLEENQVVSSSCAAYLVQNNVASDIASCPQEGVVLIQDSIDASFAMVKGNASLPDASTKSIDNKDVGAVTPVTTDGFISKTACLDFVGVEDNALCNTLSDVPDKSNLPMSKDIQNSTDTNHYGHLNNYSRACEDSIMHATDELPENASPHEGLPNSVQLIGPMVPDAPMADAQSEVGAADGLLYQPVCVNSGTVNPEDQTSTFQDESGHSTPLRGKDTSECSGVQTSLDNCSKRSSNLEFPEEIHVKRQHTCENMSGTIMDLKSTKSSAKEAMSDEVVIPRRSTRLVSKDIADDQQLNWLRIV</sequence>
<feature type="transmembrane region" description="Helical" evidence="2">
    <location>
        <begin position="20"/>
        <end position="42"/>
    </location>
</feature>
<feature type="region of interest" description="Disordered" evidence="1">
    <location>
        <begin position="355"/>
        <end position="374"/>
    </location>
</feature>
<keyword evidence="4" id="KW-1185">Reference proteome</keyword>